<evidence type="ECO:0000313" key="3">
    <source>
        <dbReference type="EMBL" id="CAD8811903.1"/>
    </source>
</evidence>
<gene>
    <name evidence="3" type="ORF">OMED0930_LOCUS2997</name>
    <name evidence="2" type="ORF">OMED0937_LOCUS288</name>
</gene>
<dbReference type="CDD" id="cd06467">
    <property type="entry name" value="p23_NUDC_like"/>
    <property type="match status" value="1"/>
</dbReference>
<feature type="domain" description="CS" evidence="1">
    <location>
        <begin position="267"/>
        <end position="373"/>
    </location>
</feature>
<sequence>MADDSARVEDDGTVFTARERQGLFGKSNDDVSVNRLAFRYVFVPWDASCAMEQKVMVIPREREMECLLDYLRDHFRRRGAIDGANARDVGKQKEILKAQLEGERGAEAKTYSDEMMEKALDMQMAQPVALLPGSKKTGFVHVNMYVDDRGISKGLPVNERASLLAAAAGSPQRVMGDAFIARIFDDDNDFKRLDFTIDECSSDAAWMKRAKSLALEREASIGDVQATMAELSGKGAVDLSAGALSARDTSGTSASAMKDLPEHLRPGPHQDFEWTQDEDEVTLKVRVPAGTSKADVSCVFGPGSQKMSLKIATLGDVPGKSMRVIDNEGDVDLLFQEIIPDECSWSLVTDAGERAFEASLPKRQPDERWATFLRRGGPPETPSS</sequence>
<evidence type="ECO:0000259" key="1">
    <source>
        <dbReference type="PROSITE" id="PS51203"/>
    </source>
</evidence>
<dbReference type="SUPFAM" id="SSF49764">
    <property type="entry name" value="HSP20-like chaperones"/>
    <property type="match status" value="1"/>
</dbReference>
<dbReference type="Gene3D" id="2.60.40.790">
    <property type="match status" value="1"/>
</dbReference>
<evidence type="ECO:0000313" key="2">
    <source>
        <dbReference type="EMBL" id="CAD8319253.1"/>
    </source>
</evidence>
<dbReference type="PROSITE" id="PS51203">
    <property type="entry name" value="CS"/>
    <property type="match status" value="1"/>
</dbReference>
<protein>
    <recommendedName>
        <fullName evidence="1">CS domain-containing protein</fullName>
    </recommendedName>
</protein>
<dbReference type="AlphaFoldDB" id="A0A6T9YFP7"/>
<organism evidence="2">
    <name type="scientific">Ostreococcus mediterraneus</name>
    <dbReference type="NCBI Taxonomy" id="1486918"/>
    <lineage>
        <taxon>Eukaryota</taxon>
        <taxon>Viridiplantae</taxon>
        <taxon>Chlorophyta</taxon>
        <taxon>Mamiellophyceae</taxon>
        <taxon>Mamiellales</taxon>
        <taxon>Bathycoccaceae</taxon>
        <taxon>Ostreococcus</taxon>
    </lineage>
</organism>
<dbReference type="InterPro" id="IPR008978">
    <property type="entry name" value="HSP20-like_chaperone"/>
</dbReference>
<accession>A0A6T9YFP7</accession>
<reference evidence="2" key="1">
    <citation type="submission" date="2021-01" db="EMBL/GenBank/DDBJ databases">
        <authorList>
            <person name="Corre E."/>
            <person name="Pelletier E."/>
            <person name="Niang G."/>
            <person name="Scheremetjew M."/>
            <person name="Finn R."/>
            <person name="Kale V."/>
            <person name="Holt S."/>
            <person name="Cochrane G."/>
            <person name="Meng A."/>
            <person name="Brown T."/>
            <person name="Cohen L."/>
        </authorList>
    </citation>
    <scope>NUCLEOTIDE SEQUENCE</scope>
    <source>
        <strain evidence="3">Clade-D-RCC1621</strain>
        <strain evidence="2">Clade-D-RCC2593</strain>
    </source>
</reference>
<dbReference type="EMBL" id="HBEE01000353">
    <property type="protein sequence ID" value="CAD8319253.1"/>
    <property type="molecule type" value="Transcribed_RNA"/>
</dbReference>
<proteinExistence type="predicted"/>
<dbReference type="EMBL" id="HBFO01004341">
    <property type="protein sequence ID" value="CAD8811903.1"/>
    <property type="molecule type" value="Transcribed_RNA"/>
</dbReference>
<dbReference type="InterPro" id="IPR007052">
    <property type="entry name" value="CS_dom"/>
</dbReference>
<name>A0A6T9YFP7_9CHLO</name>
<dbReference type="Pfam" id="PF04969">
    <property type="entry name" value="CS"/>
    <property type="match status" value="1"/>
</dbReference>